<evidence type="ECO:0000313" key="1">
    <source>
        <dbReference type="EMBL" id="MBA2852995.1"/>
    </source>
</evidence>
<dbReference type="Proteomes" id="UP000522365">
    <property type="component" value="Unassembled WGS sequence"/>
</dbReference>
<reference evidence="3 4" key="1">
    <citation type="submission" date="2020-07" db="EMBL/GenBank/DDBJ databases">
        <title>Genomic Encyclopedia of Type Strains, Phase IV (KMG-V): Genome sequencing to study the core and pangenomes of soil and plant-associated prokaryotes.</title>
        <authorList>
            <person name="Whitman W."/>
        </authorList>
    </citation>
    <scope>NUCLEOTIDE SEQUENCE [LARGE SCALE GENOMIC DNA]</scope>
    <source>
        <strain evidence="2 4">C9</strain>
        <strain evidence="1 3">S1</strain>
    </source>
</reference>
<dbReference type="AlphaFoldDB" id="A0A7J9P0K1"/>
<accession>A0A7J9P0K1</accession>
<sequence length="134" mass="15479">MSVYLFEIIGTRKNAVVEETYIINTPEGSKKAQEISKTEFESMGNTFVRFQLLKVLDGLFMTILYILSNYSMGHGELDDNLEEAEFYDPFERDPHILESMGQQGYIRFDGSLYEITEKGRLLNELTYPLKDVKA</sequence>
<evidence type="ECO:0000313" key="3">
    <source>
        <dbReference type="Proteomes" id="UP000522365"/>
    </source>
</evidence>
<evidence type="ECO:0000313" key="2">
    <source>
        <dbReference type="EMBL" id="MBA2860954.1"/>
    </source>
</evidence>
<evidence type="ECO:0000313" key="4">
    <source>
        <dbReference type="Proteomes" id="UP000568063"/>
    </source>
</evidence>
<dbReference type="EMBL" id="JACDUK010000002">
    <property type="protein sequence ID" value="MBA2852995.1"/>
    <property type="molecule type" value="Genomic_DNA"/>
</dbReference>
<gene>
    <name evidence="1" type="ORF">HNP89_000952</name>
    <name evidence="2" type="ORF">HNP91_001786</name>
</gene>
<dbReference type="RefSeq" id="WP_181504141.1">
    <property type="nucleotide sequence ID" value="NZ_JACDUK010000002.1"/>
</dbReference>
<protein>
    <submittedName>
        <fullName evidence="1">Uncharacterized protein</fullName>
    </submittedName>
</protein>
<dbReference type="EMBL" id="JACDUM010000004">
    <property type="protein sequence ID" value="MBA2860954.1"/>
    <property type="molecule type" value="Genomic_DNA"/>
</dbReference>
<dbReference type="Proteomes" id="UP000568063">
    <property type="component" value="Unassembled WGS sequence"/>
</dbReference>
<comment type="caution">
    <text evidence="1">The sequence shown here is derived from an EMBL/GenBank/DDBJ whole genome shotgun (WGS) entry which is preliminary data.</text>
</comment>
<proteinExistence type="predicted"/>
<name>A0A7J9P0K1_METMI</name>
<organism evidence="1 3">
    <name type="scientific">Methanococcus maripaludis</name>
    <name type="common">Methanococcus deltae</name>
    <dbReference type="NCBI Taxonomy" id="39152"/>
    <lineage>
        <taxon>Archaea</taxon>
        <taxon>Methanobacteriati</taxon>
        <taxon>Methanobacteriota</taxon>
        <taxon>Methanomada group</taxon>
        <taxon>Methanococci</taxon>
        <taxon>Methanococcales</taxon>
        <taxon>Methanococcaceae</taxon>
        <taxon>Methanococcus</taxon>
    </lineage>
</organism>